<protein>
    <submittedName>
        <fullName evidence="2">Uncharacterized protein</fullName>
    </submittedName>
</protein>
<evidence type="ECO:0000313" key="2">
    <source>
        <dbReference type="EMBL" id="QDP41553.1"/>
    </source>
</evidence>
<dbReference type="AlphaFoldDB" id="A0A516KJH8"/>
<dbReference type="RefSeq" id="WP_143896211.1">
    <property type="nucleotide sequence ID" value="NZ_CP041666.1"/>
</dbReference>
<keyword evidence="1" id="KW-0472">Membrane</keyword>
<feature type="transmembrane region" description="Helical" evidence="1">
    <location>
        <begin position="45"/>
        <end position="65"/>
    </location>
</feature>
<sequence>MIALNNNWLFLRLSISFISITLSYFLFFIFFYIDLYYDHSTIKYYRFLYIGVALLGFPYYPFFLLPTKMKPAN</sequence>
<proteinExistence type="predicted"/>
<organism evidence="2 3">
    <name type="scientific">Radiobacillus deserti</name>
    <dbReference type="NCBI Taxonomy" id="2594883"/>
    <lineage>
        <taxon>Bacteria</taxon>
        <taxon>Bacillati</taxon>
        <taxon>Bacillota</taxon>
        <taxon>Bacilli</taxon>
        <taxon>Bacillales</taxon>
        <taxon>Bacillaceae</taxon>
        <taxon>Radiobacillus</taxon>
    </lineage>
</organism>
<keyword evidence="3" id="KW-1185">Reference proteome</keyword>
<evidence type="ECO:0000313" key="3">
    <source>
        <dbReference type="Proteomes" id="UP000315215"/>
    </source>
</evidence>
<dbReference type="Proteomes" id="UP000315215">
    <property type="component" value="Chromosome"/>
</dbReference>
<feature type="transmembrane region" description="Helical" evidence="1">
    <location>
        <begin position="9"/>
        <end position="33"/>
    </location>
</feature>
<accession>A0A516KJH8</accession>
<dbReference type="KEGG" id="aqt:FN924_16050"/>
<dbReference type="EMBL" id="CP041666">
    <property type="protein sequence ID" value="QDP41553.1"/>
    <property type="molecule type" value="Genomic_DNA"/>
</dbReference>
<keyword evidence="1" id="KW-1133">Transmembrane helix</keyword>
<reference evidence="2 3" key="1">
    <citation type="submission" date="2019-07" db="EMBL/GenBank/DDBJ databases">
        <authorList>
            <person name="Li J."/>
        </authorList>
    </citation>
    <scope>NUCLEOTIDE SEQUENCE [LARGE SCALE GENOMIC DNA]</scope>
    <source>
        <strain evidence="2 3">TKL69</strain>
    </source>
</reference>
<keyword evidence="1" id="KW-0812">Transmembrane</keyword>
<gene>
    <name evidence="2" type="ORF">FN924_16050</name>
</gene>
<evidence type="ECO:0000256" key="1">
    <source>
        <dbReference type="SAM" id="Phobius"/>
    </source>
</evidence>
<name>A0A516KJH8_9BACI</name>